<feature type="region of interest" description="Disordered" evidence="7">
    <location>
        <begin position="275"/>
        <end position="299"/>
    </location>
</feature>
<dbReference type="Pfam" id="PF03799">
    <property type="entry name" value="FtsQ_DivIB_C"/>
    <property type="match status" value="1"/>
</dbReference>
<dbReference type="Proteomes" id="UP000051500">
    <property type="component" value="Unassembled WGS sequence"/>
</dbReference>
<dbReference type="PANTHER" id="PTHR37820">
    <property type="entry name" value="CELL DIVISION PROTEIN DIVIB"/>
    <property type="match status" value="1"/>
</dbReference>
<comment type="subcellular location">
    <subcellularLocation>
        <location evidence="6">Cell membrane</location>
        <topology evidence="6">Single-pass type II membrane protein</topology>
    </subcellularLocation>
    <text evidence="6">Localizes to the division septum.</text>
</comment>
<dbReference type="PANTHER" id="PTHR37820:SF1">
    <property type="entry name" value="CELL DIVISION PROTEIN FTSQ"/>
    <property type="match status" value="1"/>
</dbReference>
<dbReference type="InterPro" id="IPR005548">
    <property type="entry name" value="Cell_div_FtsQ/DivIB_C"/>
</dbReference>
<evidence type="ECO:0000256" key="7">
    <source>
        <dbReference type="SAM" id="MobiDB-lite"/>
    </source>
</evidence>
<keyword evidence="10" id="KW-1185">Reference proteome</keyword>
<dbReference type="STRING" id="1122146.IV53_GL000929"/>
<dbReference type="Gene3D" id="3.40.50.10960">
    <property type="match status" value="1"/>
</dbReference>
<feature type="transmembrane region" description="Helical" evidence="6">
    <location>
        <begin position="59"/>
        <end position="77"/>
    </location>
</feature>
<dbReference type="PATRIC" id="fig|1122146.4.peg.964"/>
<keyword evidence="6" id="KW-0472">Membrane</keyword>
<organism evidence="9 10">
    <name type="scientific">Ligilactobacillus ceti DSM 22408</name>
    <dbReference type="NCBI Taxonomy" id="1122146"/>
    <lineage>
        <taxon>Bacteria</taxon>
        <taxon>Bacillati</taxon>
        <taxon>Bacillota</taxon>
        <taxon>Bacilli</taxon>
        <taxon>Lactobacillales</taxon>
        <taxon>Lactobacillaceae</taxon>
        <taxon>Ligilactobacillus</taxon>
    </lineage>
</organism>
<dbReference type="OrthoDB" id="1819027at2"/>
<evidence type="ECO:0000313" key="9">
    <source>
        <dbReference type="EMBL" id="KRN88959.1"/>
    </source>
</evidence>
<evidence type="ECO:0000256" key="6">
    <source>
        <dbReference type="HAMAP-Rule" id="MF_00912"/>
    </source>
</evidence>
<protein>
    <recommendedName>
        <fullName evidence="6">Cell division protein DivIB</fullName>
    </recommendedName>
</protein>
<evidence type="ECO:0000256" key="1">
    <source>
        <dbReference type="ARBA" id="ARBA00022475"/>
    </source>
</evidence>
<dbReference type="RefSeq" id="WP_051188979.1">
    <property type="nucleotide sequence ID" value="NZ_JQBZ01000025.1"/>
</dbReference>
<dbReference type="AlphaFoldDB" id="A0A0R2KI24"/>
<dbReference type="EMBL" id="JQBZ01000025">
    <property type="protein sequence ID" value="KRN88959.1"/>
    <property type="molecule type" value="Genomic_DNA"/>
</dbReference>
<accession>A0A0R2KI24</accession>
<dbReference type="GO" id="GO:0032153">
    <property type="term" value="C:cell division site"/>
    <property type="evidence" value="ECO:0007669"/>
    <property type="project" value="UniProtKB-UniRule"/>
</dbReference>
<dbReference type="HAMAP" id="MF_00912">
    <property type="entry name" value="DivIB"/>
    <property type="match status" value="1"/>
</dbReference>
<keyword evidence="5 6" id="KW-0131">Cell cycle</keyword>
<keyword evidence="1 6" id="KW-1003">Cell membrane</keyword>
<dbReference type="InterPro" id="IPR026580">
    <property type="entry name" value="DivIB"/>
</dbReference>
<dbReference type="GO" id="GO:0005886">
    <property type="term" value="C:plasma membrane"/>
    <property type="evidence" value="ECO:0007669"/>
    <property type="project" value="UniProtKB-SubCell"/>
</dbReference>
<comment type="function">
    <text evidence="6">Cell division protein that may be involved in stabilizing or promoting the assembly of the division complex.</text>
</comment>
<keyword evidence="3 6" id="KW-0812">Transmembrane</keyword>
<evidence type="ECO:0000259" key="8">
    <source>
        <dbReference type="Pfam" id="PF03799"/>
    </source>
</evidence>
<dbReference type="GO" id="GO:0043093">
    <property type="term" value="P:FtsZ-dependent cytokinesis"/>
    <property type="evidence" value="ECO:0007669"/>
    <property type="project" value="UniProtKB-UniRule"/>
</dbReference>
<evidence type="ECO:0000256" key="4">
    <source>
        <dbReference type="ARBA" id="ARBA00022989"/>
    </source>
</evidence>
<proteinExistence type="inferred from homology"/>
<evidence type="ECO:0000256" key="2">
    <source>
        <dbReference type="ARBA" id="ARBA00022618"/>
    </source>
</evidence>
<evidence type="ECO:0000313" key="10">
    <source>
        <dbReference type="Proteomes" id="UP000051500"/>
    </source>
</evidence>
<evidence type="ECO:0000256" key="5">
    <source>
        <dbReference type="ARBA" id="ARBA00023306"/>
    </source>
</evidence>
<sequence length="299" mass="34981">MFFFTNDKAKQAQKRAAKLQKAQLKRQKKLEKKERQAFFKNRLPKTNQQHQKRLRRKTVSLLVVFTIITISSLIFILPSTRLTAVRVKNCDYQTRKLVIKASNLTYYESLIGVHFRNNKIEQTIQNDVNSVKSAKINYSGNHITIDIKEHPVVGYAEHNKKFYKIMTTGKLANYALDNVNSHYPIFYNFYKKPQKLRMMVKEYQKLSPGLQQAISEVHYEPSKIDHEKIKLYMNDGNEVIAKISTFASKMKYYPKIISEMKQKGIVDLQVGAYSYPYPKKDEKEPKKVKKTPTKSENNS</sequence>
<comment type="similarity">
    <text evidence="6">Belongs to the FtsQ/DivIB family. DivIB subfamily.</text>
</comment>
<feature type="domain" description="Cell division protein FtsQ/DivIB C-terminal" evidence="8">
    <location>
        <begin position="155"/>
        <end position="268"/>
    </location>
</feature>
<dbReference type="eggNOG" id="COG1589">
    <property type="taxonomic scope" value="Bacteria"/>
</dbReference>
<name>A0A0R2KI24_9LACO</name>
<gene>
    <name evidence="6" type="primary">divIB</name>
    <name evidence="9" type="ORF">IV53_GL000929</name>
</gene>
<keyword evidence="4 6" id="KW-1133">Transmembrane helix</keyword>
<comment type="caution">
    <text evidence="9">The sequence shown here is derived from an EMBL/GenBank/DDBJ whole genome shotgun (WGS) entry which is preliminary data.</text>
</comment>
<dbReference type="InterPro" id="IPR050487">
    <property type="entry name" value="FtsQ_DivIB"/>
</dbReference>
<evidence type="ECO:0000256" key="3">
    <source>
        <dbReference type="ARBA" id="ARBA00022692"/>
    </source>
</evidence>
<reference evidence="9 10" key="1">
    <citation type="journal article" date="2015" name="Genome Announc.">
        <title>Expanding the biotechnology potential of lactobacilli through comparative genomics of 213 strains and associated genera.</title>
        <authorList>
            <person name="Sun Z."/>
            <person name="Harris H.M."/>
            <person name="McCann A."/>
            <person name="Guo C."/>
            <person name="Argimon S."/>
            <person name="Zhang W."/>
            <person name="Yang X."/>
            <person name="Jeffery I.B."/>
            <person name="Cooney J.C."/>
            <person name="Kagawa T.F."/>
            <person name="Liu W."/>
            <person name="Song Y."/>
            <person name="Salvetti E."/>
            <person name="Wrobel A."/>
            <person name="Rasinkangas P."/>
            <person name="Parkhill J."/>
            <person name="Rea M.C."/>
            <person name="O'Sullivan O."/>
            <person name="Ritari J."/>
            <person name="Douillard F.P."/>
            <person name="Paul Ross R."/>
            <person name="Yang R."/>
            <person name="Briner A.E."/>
            <person name="Felis G.E."/>
            <person name="de Vos W.M."/>
            <person name="Barrangou R."/>
            <person name="Klaenhammer T.R."/>
            <person name="Caufield P.W."/>
            <person name="Cui Y."/>
            <person name="Zhang H."/>
            <person name="O'Toole P.W."/>
        </authorList>
    </citation>
    <scope>NUCLEOTIDE SEQUENCE [LARGE SCALE GENOMIC DNA]</scope>
    <source>
        <strain evidence="9 10">DSM 22408</strain>
    </source>
</reference>
<keyword evidence="2 6" id="KW-0132">Cell division</keyword>